<proteinExistence type="predicted"/>
<gene>
    <name evidence="1" type="ORF">V9T40_010735</name>
</gene>
<protein>
    <submittedName>
        <fullName evidence="1">Uncharacterized protein</fullName>
    </submittedName>
</protein>
<accession>A0AAN9T5H8</accession>
<comment type="caution">
    <text evidence="1">The sequence shown here is derived from an EMBL/GenBank/DDBJ whole genome shotgun (WGS) entry which is preliminary data.</text>
</comment>
<dbReference type="AlphaFoldDB" id="A0AAN9T5H8"/>
<organism evidence="1 2">
    <name type="scientific">Parthenolecanium corni</name>
    <dbReference type="NCBI Taxonomy" id="536013"/>
    <lineage>
        <taxon>Eukaryota</taxon>
        <taxon>Metazoa</taxon>
        <taxon>Ecdysozoa</taxon>
        <taxon>Arthropoda</taxon>
        <taxon>Hexapoda</taxon>
        <taxon>Insecta</taxon>
        <taxon>Pterygota</taxon>
        <taxon>Neoptera</taxon>
        <taxon>Paraneoptera</taxon>
        <taxon>Hemiptera</taxon>
        <taxon>Sternorrhyncha</taxon>
        <taxon>Coccoidea</taxon>
        <taxon>Coccidae</taxon>
        <taxon>Parthenolecanium</taxon>
    </lineage>
</organism>
<evidence type="ECO:0000313" key="1">
    <source>
        <dbReference type="EMBL" id="KAK7573544.1"/>
    </source>
</evidence>
<dbReference type="EMBL" id="JBBCAQ010000037">
    <property type="protein sequence ID" value="KAK7573544.1"/>
    <property type="molecule type" value="Genomic_DNA"/>
</dbReference>
<evidence type="ECO:0000313" key="2">
    <source>
        <dbReference type="Proteomes" id="UP001367676"/>
    </source>
</evidence>
<dbReference type="Proteomes" id="UP001367676">
    <property type="component" value="Unassembled WGS sequence"/>
</dbReference>
<sequence length="217" mass="26094">MTDIKQTEKTREELTTAERDELPLLVVESGTKKEDQNVVTDAPENANAVIDLSISRHLDPVPLEVRQLVRRQANKFIRKQRVVESTINKDAIRRRQDDLNMRRNFDLNTVREIMLHPYYVRMMRIITEEMIEEEGLWRRYKPNKFIRDTETTRRRMQNAVPVHVMEYAIKYTKKPWRYPGKNKIKTKFFEKVDWVDDPFLVLEEKTEQDFKKKSIKA</sequence>
<keyword evidence="2" id="KW-1185">Reference proteome</keyword>
<name>A0AAN9T5H8_9HEMI</name>
<reference evidence="1 2" key="1">
    <citation type="submission" date="2024-03" db="EMBL/GenBank/DDBJ databases">
        <title>Adaptation during the transition from Ophiocordyceps entomopathogen to insect associate is accompanied by gene loss and intensified selection.</title>
        <authorList>
            <person name="Ward C.M."/>
            <person name="Onetto C.A."/>
            <person name="Borneman A.R."/>
        </authorList>
    </citation>
    <scope>NUCLEOTIDE SEQUENCE [LARGE SCALE GENOMIC DNA]</scope>
    <source>
        <strain evidence="1">AWRI1</strain>
        <tissue evidence="1">Single Adult Female</tissue>
    </source>
</reference>